<keyword evidence="2" id="KW-1185">Reference proteome</keyword>
<dbReference type="EMBL" id="BSBI01000004">
    <property type="protein sequence ID" value="GLF94952.1"/>
    <property type="molecule type" value="Genomic_DNA"/>
</dbReference>
<dbReference type="Proteomes" id="UP001291653">
    <property type="component" value="Unassembled WGS sequence"/>
</dbReference>
<evidence type="ECO:0000313" key="1">
    <source>
        <dbReference type="EMBL" id="GLF94952.1"/>
    </source>
</evidence>
<evidence type="ECO:0000313" key="2">
    <source>
        <dbReference type="Proteomes" id="UP001291653"/>
    </source>
</evidence>
<gene>
    <name evidence="1" type="ORF">SYYSPA8_11665</name>
</gene>
<protein>
    <submittedName>
        <fullName evidence="1">Uncharacterized protein</fullName>
    </submittedName>
</protein>
<accession>A0ABQ5NX56</accession>
<sequence length="182" mass="20405">MTGTDKLPELPIPGKAFVDRLITRTWLRNDIGHPAIAWLLVGRPVRESEPRYQREQSELHLRAMCQAMGLHDPEDPERPLDSTFIGSGPRLFVGGVVVEMDYGHPEYLLQVDQPGPAWRRHALRGGPIIVGIGLLPVPRGDSTVLMREYLRYSRANAKLKIGRIGVHGLGSVSRAGRRHQER</sequence>
<proteinExistence type="predicted"/>
<comment type="caution">
    <text evidence="1">The sequence shown here is derived from an EMBL/GenBank/DDBJ whole genome shotgun (WGS) entry which is preliminary data.</text>
</comment>
<dbReference type="RefSeq" id="WP_323447035.1">
    <property type="nucleotide sequence ID" value="NZ_BSBI01000004.1"/>
</dbReference>
<reference evidence="1 2" key="1">
    <citation type="submission" date="2022-10" db="EMBL/GenBank/DDBJ databases">
        <title>Draft genome sequence of Streptomyces sp. YSPA8.</title>
        <authorList>
            <person name="Moriuchi R."/>
            <person name="Dohra H."/>
            <person name="Yamamura H."/>
            <person name="Kodani S."/>
        </authorList>
    </citation>
    <scope>NUCLEOTIDE SEQUENCE [LARGE SCALE GENOMIC DNA]</scope>
    <source>
        <strain evidence="1 2">YSPA8</strain>
    </source>
</reference>
<name>A0ABQ5NX56_9ACTN</name>
<organism evidence="1 2">
    <name type="scientific">Streptomyces yaizuensis</name>
    <dbReference type="NCBI Taxonomy" id="2989713"/>
    <lineage>
        <taxon>Bacteria</taxon>
        <taxon>Bacillati</taxon>
        <taxon>Actinomycetota</taxon>
        <taxon>Actinomycetes</taxon>
        <taxon>Kitasatosporales</taxon>
        <taxon>Streptomycetaceae</taxon>
        <taxon>Streptomyces</taxon>
    </lineage>
</organism>